<keyword evidence="10" id="KW-1185">Reference proteome</keyword>
<dbReference type="RefSeq" id="XP_043048957.1">
    <property type="nucleotide sequence ID" value="XM_043191650.1"/>
</dbReference>
<comment type="caution">
    <text evidence="9">The sequence shown here is derived from an EMBL/GenBank/DDBJ whole genome shotgun (WGS) entry which is preliminary data.</text>
</comment>
<dbReference type="PANTHER" id="PTHR12560:SF0">
    <property type="entry name" value="LD18904P"/>
    <property type="match status" value="1"/>
</dbReference>
<gene>
    <name evidence="9" type="primary">LAG1</name>
    <name evidence="9" type="ORF">KQ657_000827</name>
</gene>
<dbReference type="GO" id="GO:0016020">
    <property type="term" value="C:membrane"/>
    <property type="evidence" value="ECO:0007669"/>
    <property type="project" value="UniProtKB-SubCell"/>
</dbReference>
<evidence type="ECO:0000256" key="4">
    <source>
        <dbReference type="ARBA" id="ARBA00022989"/>
    </source>
</evidence>
<feature type="transmembrane region" description="Helical" evidence="7">
    <location>
        <begin position="145"/>
        <end position="163"/>
    </location>
</feature>
<dbReference type="Proteomes" id="UP000790833">
    <property type="component" value="Unassembled WGS sequence"/>
</dbReference>
<evidence type="ECO:0000313" key="10">
    <source>
        <dbReference type="Proteomes" id="UP000790833"/>
    </source>
</evidence>
<dbReference type="InterPro" id="IPR006634">
    <property type="entry name" value="TLC-dom"/>
</dbReference>
<dbReference type="GO" id="GO:0050291">
    <property type="term" value="F:sphingosine N-acyltransferase activity"/>
    <property type="evidence" value="ECO:0007669"/>
    <property type="project" value="InterPro"/>
</dbReference>
<dbReference type="GeneID" id="66114201"/>
<evidence type="ECO:0000256" key="7">
    <source>
        <dbReference type="SAM" id="Phobius"/>
    </source>
</evidence>
<organism evidence="9 10">
    <name type="scientific">Scheffersomyces spartinae</name>
    <dbReference type="NCBI Taxonomy" id="45513"/>
    <lineage>
        <taxon>Eukaryota</taxon>
        <taxon>Fungi</taxon>
        <taxon>Dikarya</taxon>
        <taxon>Ascomycota</taxon>
        <taxon>Saccharomycotina</taxon>
        <taxon>Pichiomycetes</taxon>
        <taxon>Debaryomycetaceae</taxon>
        <taxon>Scheffersomyces</taxon>
    </lineage>
</organism>
<evidence type="ECO:0000256" key="6">
    <source>
        <dbReference type="PROSITE-ProRule" id="PRU00205"/>
    </source>
</evidence>
<evidence type="ECO:0000256" key="1">
    <source>
        <dbReference type="ARBA" id="ARBA00004141"/>
    </source>
</evidence>
<name>A0A9P8AI94_9ASCO</name>
<dbReference type="PANTHER" id="PTHR12560">
    <property type="entry name" value="LONGEVITY ASSURANCE FACTOR 1 LAG1"/>
    <property type="match status" value="1"/>
</dbReference>
<sequence>MRWLTDKMVHLQYQRGPNAYGIGIDDAYFVVNVMITLTFFRSFVMQLILNPMAEEWFHIRSKKAKVRFAEQGWCLIYYSFLFIYGLVLYWNAPYRHNIDYIYIGWPHTSMTYWFKAYYLIAIGFWLLMIFVLWVEEKRHDHYQMFCHHIITSNLIIGSYYYYFTSIGHPILMIMDSVDVLLCTAKLLKYCGFSKLCDAMFVIFMMGWIILRHGVYNYLFYHAWTKSVYLMKDGECKPGENQERCWTMTVIWVFLALLASLQAITMVWMYSIAKVAYRVITGNGAEDVRSDEDDTDSDKKTL</sequence>
<dbReference type="Pfam" id="PF03798">
    <property type="entry name" value="TRAM_LAG1_CLN8"/>
    <property type="match status" value="1"/>
</dbReference>
<evidence type="ECO:0000256" key="3">
    <source>
        <dbReference type="ARBA" id="ARBA00022692"/>
    </source>
</evidence>
<evidence type="ECO:0000313" key="9">
    <source>
        <dbReference type="EMBL" id="KAG7193409.1"/>
    </source>
</evidence>
<accession>A0A9P8AI94</accession>
<evidence type="ECO:0000259" key="8">
    <source>
        <dbReference type="PROSITE" id="PS50922"/>
    </source>
</evidence>
<dbReference type="InterPro" id="IPR016439">
    <property type="entry name" value="Lag1/Lac1-like"/>
</dbReference>
<keyword evidence="4 7" id="KW-1133">Transmembrane helix</keyword>
<proteinExistence type="inferred from homology"/>
<evidence type="ECO:0000256" key="2">
    <source>
        <dbReference type="ARBA" id="ARBA00009808"/>
    </source>
</evidence>
<feature type="transmembrane region" description="Helical" evidence="7">
    <location>
        <begin position="249"/>
        <end position="269"/>
    </location>
</feature>
<feature type="domain" description="TLC" evidence="8">
    <location>
        <begin position="66"/>
        <end position="280"/>
    </location>
</feature>
<comment type="similarity">
    <text evidence="2">Belongs to the sphingosine N-acyltransferase family.</text>
</comment>
<protein>
    <submittedName>
        <fullName evidence="9">Sphingosine N-acyltransferase lag1</fullName>
    </submittedName>
</protein>
<feature type="transmembrane region" description="Helical" evidence="7">
    <location>
        <begin position="72"/>
        <end position="92"/>
    </location>
</feature>
<dbReference type="PIRSF" id="PIRSF005225">
    <property type="entry name" value="LAG1_LAC1"/>
    <property type="match status" value="1"/>
</dbReference>
<reference evidence="9" key="1">
    <citation type="submission" date="2021-03" db="EMBL/GenBank/DDBJ databases">
        <authorList>
            <person name="Palmer J.M."/>
        </authorList>
    </citation>
    <scope>NUCLEOTIDE SEQUENCE</scope>
    <source>
        <strain evidence="9">ARV_011</strain>
    </source>
</reference>
<keyword evidence="5 6" id="KW-0472">Membrane</keyword>
<dbReference type="EMBL" id="JAHMUF010000012">
    <property type="protein sequence ID" value="KAG7193409.1"/>
    <property type="molecule type" value="Genomic_DNA"/>
</dbReference>
<feature type="transmembrane region" description="Helical" evidence="7">
    <location>
        <begin position="112"/>
        <end position="133"/>
    </location>
</feature>
<dbReference type="PROSITE" id="PS50922">
    <property type="entry name" value="TLC"/>
    <property type="match status" value="1"/>
</dbReference>
<comment type="subcellular location">
    <subcellularLocation>
        <location evidence="1">Membrane</location>
        <topology evidence="1">Multi-pass membrane protein</topology>
    </subcellularLocation>
</comment>
<keyword evidence="3 6" id="KW-0812">Transmembrane</keyword>
<dbReference type="OrthoDB" id="537032at2759"/>
<feature type="transmembrane region" description="Helical" evidence="7">
    <location>
        <begin position="199"/>
        <end position="220"/>
    </location>
</feature>
<dbReference type="SMART" id="SM00724">
    <property type="entry name" value="TLC"/>
    <property type="match status" value="1"/>
</dbReference>
<dbReference type="AlphaFoldDB" id="A0A9P8AI94"/>
<dbReference type="GO" id="GO:0046513">
    <property type="term" value="P:ceramide biosynthetic process"/>
    <property type="evidence" value="ECO:0007669"/>
    <property type="project" value="InterPro"/>
</dbReference>
<evidence type="ECO:0000256" key="5">
    <source>
        <dbReference type="ARBA" id="ARBA00023136"/>
    </source>
</evidence>
<feature type="transmembrane region" description="Helical" evidence="7">
    <location>
        <begin position="27"/>
        <end position="51"/>
    </location>
</feature>